<dbReference type="SMART" id="SM00924">
    <property type="entry name" value="MgtE_N"/>
    <property type="match status" value="1"/>
</dbReference>
<proteinExistence type="inferred from homology"/>
<dbReference type="Pfam" id="PF03448">
    <property type="entry name" value="MgtE_N"/>
    <property type="match status" value="1"/>
</dbReference>
<evidence type="ECO:0000256" key="4">
    <source>
        <dbReference type="ARBA" id="ARBA00022692"/>
    </source>
</evidence>
<gene>
    <name evidence="11" type="primary">mgtE</name>
    <name evidence="11" type="ORF">LQE92_13445</name>
</gene>
<evidence type="ECO:0000256" key="5">
    <source>
        <dbReference type="ARBA" id="ARBA00022842"/>
    </source>
</evidence>
<dbReference type="InterPro" id="IPR006667">
    <property type="entry name" value="SLC41_membr_dom"/>
</dbReference>
<feature type="domain" description="CBS" evidence="10">
    <location>
        <begin position="203"/>
        <end position="259"/>
    </location>
</feature>
<dbReference type="Pfam" id="PF00571">
    <property type="entry name" value="CBS"/>
    <property type="match status" value="1"/>
</dbReference>
<evidence type="ECO:0000256" key="8">
    <source>
        <dbReference type="PROSITE-ProRule" id="PRU00703"/>
    </source>
</evidence>
<dbReference type="Proteomes" id="UP001299265">
    <property type="component" value="Unassembled WGS sequence"/>
</dbReference>
<keyword evidence="3 9" id="KW-0813">Transport</keyword>
<dbReference type="PANTHER" id="PTHR43773">
    <property type="entry name" value="MAGNESIUM TRANSPORTER MGTE"/>
    <property type="match status" value="1"/>
</dbReference>
<dbReference type="EMBL" id="JAJNOR010000010">
    <property type="protein sequence ID" value="MCD2493612.1"/>
    <property type="molecule type" value="Genomic_DNA"/>
</dbReference>
<dbReference type="Gene3D" id="1.10.357.20">
    <property type="entry name" value="SLC41 divalent cation transporters, integral membrane domain"/>
    <property type="match status" value="1"/>
</dbReference>
<dbReference type="InterPro" id="IPR000644">
    <property type="entry name" value="CBS_dom"/>
</dbReference>
<comment type="subcellular location">
    <subcellularLocation>
        <location evidence="9">Cell membrane</location>
        <topology evidence="9">Multi-pass membrane protein</topology>
    </subcellularLocation>
    <subcellularLocation>
        <location evidence="1">Membrane</location>
        <topology evidence="1">Multi-pass membrane protein</topology>
    </subcellularLocation>
</comment>
<evidence type="ECO:0000256" key="2">
    <source>
        <dbReference type="ARBA" id="ARBA00009749"/>
    </source>
</evidence>
<dbReference type="GO" id="GO:0015095">
    <property type="term" value="F:magnesium ion transmembrane transporter activity"/>
    <property type="evidence" value="ECO:0007669"/>
    <property type="project" value="UniProtKB-UniRule"/>
</dbReference>
<dbReference type="InterPro" id="IPR036739">
    <property type="entry name" value="SLC41_membr_dom_sf"/>
</dbReference>
<keyword evidence="4 9" id="KW-0812">Transmembrane</keyword>
<accession>A0AAP2RKC2</accession>
<comment type="function">
    <text evidence="9">Acts as a magnesium transporter.</text>
</comment>
<dbReference type="Pfam" id="PF01769">
    <property type="entry name" value="MgtE"/>
    <property type="match status" value="1"/>
</dbReference>
<dbReference type="SUPFAM" id="SSF54631">
    <property type="entry name" value="CBS-domain pair"/>
    <property type="match status" value="1"/>
</dbReference>
<dbReference type="InterPro" id="IPR006669">
    <property type="entry name" value="MgtE_transporter"/>
</dbReference>
<reference evidence="11 12" key="1">
    <citation type="submission" date="2021-11" db="EMBL/GenBank/DDBJ databases">
        <title>Lacrimispora sp. nov. NSJ-141 isolated from human feces.</title>
        <authorList>
            <person name="Abdugheni R."/>
        </authorList>
    </citation>
    <scope>NUCLEOTIDE SEQUENCE [LARGE SCALE GENOMIC DNA]</scope>
    <source>
        <strain evidence="11 12">NSJ-141</strain>
    </source>
</reference>
<dbReference type="AlphaFoldDB" id="A0AAP2RKC2"/>
<keyword evidence="7 9" id="KW-0472">Membrane</keyword>
<dbReference type="InterPro" id="IPR006668">
    <property type="entry name" value="Mg_transptr_MgtE_intracell_dom"/>
</dbReference>
<evidence type="ECO:0000256" key="6">
    <source>
        <dbReference type="ARBA" id="ARBA00022989"/>
    </source>
</evidence>
<dbReference type="Gene3D" id="1.25.60.10">
    <property type="entry name" value="MgtE N-terminal domain-like"/>
    <property type="match status" value="1"/>
</dbReference>
<evidence type="ECO:0000256" key="1">
    <source>
        <dbReference type="ARBA" id="ARBA00004141"/>
    </source>
</evidence>
<keyword evidence="12" id="KW-1185">Reference proteome</keyword>
<dbReference type="Gene3D" id="3.10.580.10">
    <property type="entry name" value="CBS-domain"/>
    <property type="match status" value="1"/>
</dbReference>
<dbReference type="RefSeq" id="WP_231063454.1">
    <property type="nucleotide sequence ID" value="NZ_JAJNOR010000010.1"/>
</dbReference>
<dbReference type="SUPFAM" id="SSF161093">
    <property type="entry name" value="MgtE membrane domain-like"/>
    <property type="match status" value="1"/>
</dbReference>
<evidence type="ECO:0000259" key="10">
    <source>
        <dbReference type="PROSITE" id="PS51371"/>
    </source>
</evidence>
<keyword evidence="9" id="KW-0479">Metal-binding</keyword>
<keyword evidence="6 9" id="KW-1133">Transmembrane helix</keyword>
<comment type="subunit">
    <text evidence="9">Homodimer.</text>
</comment>
<dbReference type="SUPFAM" id="SSF158791">
    <property type="entry name" value="MgtE N-terminal domain-like"/>
    <property type="match status" value="1"/>
</dbReference>
<comment type="caution">
    <text evidence="11">The sequence shown here is derived from an EMBL/GenBank/DDBJ whole genome shotgun (WGS) entry which is preliminary data.</text>
</comment>
<dbReference type="GO" id="GO:0005886">
    <property type="term" value="C:plasma membrane"/>
    <property type="evidence" value="ECO:0007669"/>
    <property type="project" value="UniProtKB-SubCell"/>
</dbReference>
<feature type="transmembrane region" description="Helical" evidence="9">
    <location>
        <begin position="386"/>
        <end position="408"/>
    </location>
</feature>
<evidence type="ECO:0000256" key="3">
    <source>
        <dbReference type="ARBA" id="ARBA00022448"/>
    </source>
</evidence>
<dbReference type="GO" id="GO:0046872">
    <property type="term" value="F:metal ion binding"/>
    <property type="evidence" value="ECO:0007669"/>
    <property type="project" value="UniProtKB-KW"/>
</dbReference>
<dbReference type="PROSITE" id="PS51371">
    <property type="entry name" value="CBS"/>
    <property type="match status" value="1"/>
</dbReference>
<keyword evidence="9" id="KW-1003">Cell membrane</keyword>
<dbReference type="InterPro" id="IPR038076">
    <property type="entry name" value="MgtE_N_sf"/>
</dbReference>
<evidence type="ECO:0000256" key="7">
    <source>
        <dbReference type="ARBA" id="ARBA00023136"/>
    </source>
</evidence>
<keyword evidence="8" id="KW-0129">CBS domain</keyword>
<evidence type="ECO:0000313" key="11">
    <source>
        <dbReference type="EMBL" id="MCD2493612.1"/>
    </source>
</evidence>
<evidence type="ECO:0000256" key="9">
    <source>
        <dbReference type="RuleBase" id="RU362011"/>
    </source>
</evidence>
<dbReference type="CDD" id="cd04606">
    <property type="entry name" value="CBS_pair_Mg_transporter"/>
    <property type="match status" value="1"/>
</dbReference>
<dbReference type="InterPro" id="IPR046342">
    <property type="entry name" value="CBS_dom_sf"/>
</dbReference>
<feature type="transmembrane region" description="Helical" evidence="9">
    <location>
        <begin position="285"/>
        <end position="305"/>
    </location>
</feature>
<feature type="transmembrane region" description="Helical" evidence="9">
    <location>
        <begin position="420"/>
        <end position="447"/>
    </location>
</feature>
<evidence type="ECO:0000313" key="12">
    <source>
        <dbReference type="Proteomes" id="UP001299265"/>
    </source>
</evidence>
<dbReference type="PANTHER" id="PTHR43773:SF1">
    <property type="entry name" value="MAGNESIUM TRANSPORTER MGTE"/>
    <property type="match status" value="1"/>
</dbReference>
<sequence length="451" mass="49751">MSGTDERLKKEELLELLLHADEKTLKEQIEYIHPADILELLHDEDIDPKTLMARLPEPLIADVIDEEDEEDKYGILKLFSEDKQEEILEEMSSDELADMVGSIEDRSELAKVIGKLSEEDRSEVRRLLSYPPDTAGGIMATEFVNIYDNKTVYKTLLYLQEIAEEVETAYCLYVVDRQNHLRGSLNLTDLVTSSFDTAVLDIMNPHVITAHVEDDQEEISRQFEKYGLVELPVVNDADQLVGVITVDDVMEIATEEATEDIHYMGGISGEEEVDGPLSDSLKSRLPWLVVNLLTAFLASWVVSLFEATISKVVALSAIMSIITGMGGNAGTQSMTIIVRGIALNELNRDNAFRIFLKEFTVGIVTGAAIGGIVAAVEVVIQGNPYLGLVTGLAMILNMMVATATGYLVPVLLKKMRIDPALASAVFVTTATDVLGFFFFLGLATLFLPKLL</sequence>
<name>A0AAP2RKC2_9FIRM</name>
<feature type="transmembrane region" description="Helical" evidence="9">
    <location>
        <begin position="359"/>
        <end position="380"/>
    </location>
</feature>
<organism evidence="11 12">
    <name type="scientific">Lientehia hominis</name>
    <dbReference type="NCBI Taxonomy" id="2897778"/>
    <lineage>
        <taxon>Bacteria</taxon>
        <taxon>Bacillati</taxon>
        <taxon>Bacillota</taxon>
        <taxon>Clostridia</taxon>
        <taxon>Lachnospirales</taxon>
        <taxon>Lachnospiraceae</taxon>
        <taxon>Lientehia</taxon>
    </lineage>
</organism>
<feature type="transmembrane region" description="Helical" evidence="9">
    <location>
        <begin position="317"/>
        <end position="338"/>
    </location>
</feature>
<protein>
    <recommendedName>
        <fullName evidence="9">Magnesium transporter MgtE</fullName>
    </recommendedName>
</protein>
<comment type="similarity">
    <text evidence="2 9">Belongs to the SLC41A transporter family.</text>
</comment>
<keyword evidence="5 9" id="KW-0460">Magnesium</keyword>
<dbReference type="NCBIfam" id="TIGR00400">
    <property type="entry name" value="mgtE"/>
    <property type="match status" value="1"/>
</dbReference>
<dbReference type="SMART" id="SM00116">
    <property type="entry name" value="CBS"/>
    <property type="match status" value="1"/>
</dbReference>